<organism evidence="1 2">
    <name type="scientific">[Clostridium] leptum DSM 753</name>
    <dbReference type="NCBI Taxonomy" id="428125"/>
    <lineage>
        <taxon>Bacteria</taxon>
        <taxon>Bacillati</taxon>
        <taxon>Bacillota</taxon>
        <taxon>Clostridia</taxon>
        <taxon>Eubacteriales</taxon>
        <taxon>Oscillospiraceae</taxon>
        <taxon>Oscillospiraceae incertae sedis</taxon>
    </lineage>
</organism>
<gene>
    <name evidence="1" type="ORF">CLOLEP_03282</name>
</gene>
<name>A7VXF8_9FIRM</name>
<dbReference type="AlphaFoldDB" id="A7VXF8"/>
<evidence type="ECO:0000313" key="1">
    <source>
        <dbReference type="EMBL" id="EDO60454.1"/>
    </source>
</evidence>
<sequence length="49" mass="5391">MGAIFDHQLSWWMYPAFSAALKKRAILPAFSKRLNSIGAAAVISLSQLI</sequence>
<proteinExistence type="predicted"/>
<dbReference type="Proteomes" id="UP000003490">
    <property type="component" value="Unassembled WGS sequence"/>
</dbReference>
<reference evidence="1 2" key="2">
    <citation type="submission" date="2007-08" db="EMBL/GenBank/DDBJ databases">
        <authorList>
            <person name="Fulton L."/>
            <person name="Clifton S."/>
            <person name="Fulton B."/>
            <person name="Xu J."/>
            <person name="Minx P."/>
            <person name="Pepin K.H."/>
            <person name="Johnson M."/>
            <person name="Thiruvilangam P."/>
            <person name="Bhonagiri V."/>
            <person name="Nash W.E."/>
            <person name="Wang C."/>
            <person name="Mardis E.R."/>
            <person name="Wilson R.K."/>
        </authorList>
    </citation>
    <scope>NUCLEOTIDE SEQUENCE [LARGE SCALE GENOMIC DNA]</scope>
    <source>
        <strain evidence="1 2">DSM 753</strain>
    </source>
</reference>
<reference evidence="1 2" key="1">
    <citation type="submission" date="2007-08" db="EMBL/GenBank/DDBJ databases">
        <title>Draft genome sequence of Clostridium leptum (DSM 753).</title>
        <authorList>
            <person name="Sudarsanam P."/>
            <person name="Ley R."/>
            <person name="Guruge J."/>
            <person name="Turnbaugh P.J."/>
            <person name="Mahowald M."/>
            <person name="Liep D."/>
            <person name="Gordon J."/>
        </authorList>
    </citation>
    <scope>NUCLEOTIDE SEQUENCE [LARGE SCALE GENOMIC DNA]</scope>
    <source>
        <strain evidence="1 2">DSM 753</strain>
    </source>
</reference>
<evidence type="ECO:0000313" key="2">
    <source>
        <dbReference type="Proteomes" id="UP000003490"/>
    </source>
</evidence>
<protein>
    <submittedName>
        <fullName evidence="1">Uncharacterized protein</fullName>
    </submittedName>
</protein>
<comment type="caution">
    <text evidence="1">The sequence shown here is derived from an EMBL/GenBank/DDBJ whole genome shotgun (WGS) entry which is preliminary data.</text>
</comment>
<dbReference type="EMBL" id="ABCB02000020">
    <property type="protein sequence ID" value="EDO60454.1"/>
    <property type="molecule type" value="Genomic_DNA"/>
</dbReference>
<accession>A7VXF8</accession>
<dbReference type="HOGENOM" id="CLU_3134134_0_0_9"/>